<dbReference type="Proteomes" id="UP000579647">
    <property type="component" value="Unassembled WGS sequence"/>
</dbReference>
<evidence type="ECO:0000313" key="4">
    <source>
        <dbReference type="EMBL" id="MBB5491161.1"/>
    </source>
</evidence>
<dbReference type="InterPro" id="IPR042185">
    <property type="entry name" value="Serpin_sf_2"/>
</dbReference>
<gene>
    <name evidence="4" type="ORF">HNR07_002298</name>
</gene>
<feature type="region of interest" description="Disordered" evidence="2">
    <location>
        <begin position="366"/>
        <end position="386"/>
    </location>
</feature>
<dbReference type="InterPro" id="IPR023796">
    <property type="entry name" value="Serpin_dom"/>
</dbReference>
<dbReference type="Gene3D" id="3.30.497.10">
    <property type="entry name" value="Antithrombin, subunit I, domain 2"/>
    <property type="match status" value="1"/>
</dbReference>
<dbReference type="CDD" id="cd19590">
    <property type="entry name" value="serpin_thermopin-like"/>
    <property type="match status" value="1"/>
</dbReference>
<dbReference type="SMART" id="SM00093">
    <property type="entry name" value="SERPIN"/>
    <property type="match status" value="1"/>
</dbReference>
<feature type="domain" description="Serpin" evidence="3">
    <location>
        <begin position="12"/>
        <end position="370"/>
    </location>
</feature>
<proteinExistence type="inferred from homology"/>
<dbReference type="Pfam" id="PF00079">
    <property type="entry name" value="Serpin"/>
    <property type="match status" value="1"/>
</dbReference>
<evidence type="ECO:0000256" key="1">
    <source>
        <dbReference type="RuleBase" id="RU000411"/>
    </source>
</evidence>
<sequence length="386" mass="41307">MKTTRTEEPHEEHLRFALALDPELTGKGASHVWSPYSVGAVLGLLATGAGGDTLRELAALVAPASSDPVGHLDALNAAVEAADGLDLATLNGLYVPADLPLSTEFEERVGAQADAEVDRVDFRHNAEGVRAKVNDRVSQVTQGLIPELLSPGTVHPEVRLLLVNALWVKMLWAEPFEAAQTRERDFHAPGGTHRVPTMRRTGRMTHAEHAGLRMVTLEGEHGLALDVIIPDSPGAERADAPPLTPEALRGLYRARRQEEVSLALPRFAVQTDTALLEPLAATPAHVRTLATDSADFGGISTEPIKVDAIVHQAVLRVDEKGAEGAAATAAVMVMSAVIPPKPKEFLVDQPFRFVLRRRGAILFTGRITDPVDPGPAQTDRRGAPTA</sequence>
<dbReference type="EMBL" id="JACHDO010000001">
    <property type="protein sequence ID" value="MBB5491161.1"/>
    <property type="molecule type" value="Genomic_DNA"/>
</dbReference>
<dbReference type="GO" id="GO:0005615">
    <property type="term" value="C:extracellular space"/>
    <property type="evidence" value="ECO:0007669"/>
    <property type="project" value="InterPro"/>
</dbReference>
<reference evidence="4 5" key="1">
    <citation type="submission" date="2020-08" db="EMBL/GenBank/DDBJ databases">
        <title>Sequencing the genomes of 1000 actinobacteria strains.</title>
        <authorList>
            <person name="Klenk H.-P."/>
        </authorList>
    </citation>
    <scope>NUCLEOTIDE SEQUENCE [LARGE SCALE GENOMIC DNA]</scope>
    <source>
        <strain evidence="4 5">DSM 44598</strain>
    </source>
</reference>
<accession>A0A840WDS4</accession>
<dbReference type="AlphaFoldDB" id="A0A840WDS4"/>
<dbReference type="Gene3D" id="2.30.39.10">
    <property type="entry name" value="Alpha-1-antitrypsin, domain 1"/>
    <property type="match status" value="1"/>
</dbReference>
<dbReference type="InterPro" id="IPR036186">
    <property type="entry name" value="Serpin_sf"/>
</dbReference>
<evidence type="ECO:0000256" key="2">
    <source>
        <dbReference type="SAM" id="MobiDB-lite"/>
    </source>
</evidence>
<dbReference type="InterPro" id="IPR000215">
    <property type="entry name" value="Serpin_fam"/>
</dbReference>
<evidence type="ECO:0000313" key="5">
    <source>
        <dbReference type="Proteomes" id="UP000579647"/>
    </source>
</evidence>
<protein>
    <submittedName>
        <fullName evidence="4">Serpin B</fullName>
    </submittedName>
</protein>
<keyword evidence="5" id="KW-1185">Reference proteome</keyword>
<organism evidence="4 5">
    <name type="scientific">Nocardiopsis metallicus</name>
    <dbReference type="NCBI Taxonomy" id="179819"/>
    <lineage>
        <taxon>Bacteria</taxon>
        <taxon>Bacillati</taxon>
        <taxon>Actinomycetota</taxon>
        <taxon>Actinomycetes</taxon>
        <taxon>Streptosporangiales</taxon>
        <taxon>Nocardiopsidaceae</taxon>
        <taxon>Nocardiopsis</taxon>
    </lineage>
</organism>
<name>A0A840WDS4_9ACTN</name>
<dbReference type="PANTHER" id="PTHR11461:SF211">
    <property type="entry name" value="GH10112P-RELATED"/>
    <property type="match status" value="1"/>
</dbReference>
<dbReference type="GO" id="GO:0004867">
    <property type="term" value="F:serine-type endopeptidase inhibitor activity"/>
    <property type="evidence" value="ECO:0007669"/>
    <property type="project" value="InterPro"/>
</dbReference>
<dbReference type="RefSeq" id="WP_184364829.1">
    <property type="nucleotide sequence ID" value="NZ_BAAAKM010000045.1"/>
</dbReference>
<evidence type="ECO:0000259" key="3">
    <source>
        <dbReference type="SMART" id="SM00093"/>
    </source>
</evidence>
<dbReference type="PANTHER" id="PTHR11461">
    <property type="entry name" value="SERINE PROTEASE INHIBITOR, SERPIN"/>
    <property type="match status" value="1"/>
</dbReference>
<dbReference type="InterPro" id="IPR042178">
    <property type="entry name" value="Serpin_sf_1"/>
</dbReference>
<comment type="caution">
    <text evidence="4">The sequence shown here is derived from an EMBL/GenBank/DDBJ whole genome shotgun (WGS) entry which is preliminary data.</text>
</comment>
<dbReference type="SUPFAM" id="SSF56574">
    <property type="entry name" value="Serpins"/>
    <property type="match status" value="1"/>
</dbReference>
<comment type="similarity">
    <text evidence="1">Belongs to the serpin family.</text>
</comment>